<feature type="compositionally biased region" description="Acidic residues" evidence="1">
    <location>
        <begin position="902"/>
        <end position="913"/>
    </location>
</feature>
<feature type="region of interest" description="Disordered" evidence="1">
    <location>
        <begin position="115"/>
        <end position="208"/>
    </location>
</feature>
<feature type="compositionally biased region" description="Basic and acidic residues" evidence="1">
    <location>
        <begin position="833"/>
        <end position="842"/>
    </location>
</feature>
<evidence type="ECO:0000313" key="2">
    <source>
        <dbReference type="EMBL" id="KAF2177488.1"/>
    </source>
</evidence>
<evidence type="ECO:0000256" key="1">
    <source>
        <dbReference type="SAM" id="MobiDB-lite"/>
    </source>
</evidence>
<evidence type="ECO:0000313" key="3">
    <source>
        <dbReference type="Proteomes" id="UP000800200"/>
    </source>
</evidence>
<feature type="region of interest" description="Disordered" evidence="1">
    <location>
        <begin position="252"/>
        <end position="274"/>
    </location>
</feature>
<protein>
    <recommendedName>
        <fullName evidence="4">Prion-inhibition and propagation HeLo domain-containing protein</fullName>
    </recommendedName>
</protein>
<feature type="compositionally biased region" description="Low complexity" evidence="1">
    <location>
        <begin position="507"/>
        <end position="518"/>
    </location>
</feature>
<feature type="compositionally biased region" description="Basic and acidic residues" evidence="1">
    <location>
        <begin position="172"/>
        <end position="203"/>
    </location>
</feature>
<feature type="compositionally biased region" description="Basic and acidic residues" evidence="1">
    <location>
        <begin position="872"/>
        <end position="897"/>
    </location>
</feature>
<gene>
    <name evidence="2" type="ORF">K469DRAFT_755127</name>
</gene>
<organism evidence="2 3">
    <name type="scientific">Zopfia rhizophila CBS 207.26</name>
    <dbReference type="NCBI Taxonomy" id="1314779"/>
    <lineage>
        <taxon>Eukaryota</taxon>
        <taxon>Fungi</taxon>
        <taxon>Dikarya</taxon>
        <taxon>Ascomycota</taxon>
        <taxon>Pezizomycotina</taxon>
        <taxon>Dothideomycetes</taxon>
        <taxon>Dothideomycetes incertae sedis</taxon>
        <taxon>Zopfiaceae</taxon>
        <taxon>Zopfia</taxon>
    </lineage>
</organism>
<keyword evidence="3" id="KW-1185">Reference proteome</keyword>
<feature type="compositionally biased region" description="Basic and acidic residues" evidence="1">
    <location>
        <begin position="115"/>
        <end position="138"/>
    </location>
</feature>
<dbReference type="EMBL" id="ML994688">
    <property type="protein sequence ID" value="KAF2177488.1"/>
    <property type="molecule type" value="Genomic_DNA"/>
</dbReference>
<dbReference type="OrthoDB" id="5427472at2759"/>
<dbReference type="AlphaFoldDB" id="A0A6A6DGC1"/>
<dbReference type="Proteomes" id="UP000800200">
    <property type="component" value="Unassembled WGS sequence"/>
</dbReference>
<feature type="compositionally biased region" description="Polar residues" evidence="1">
    <location>
        <begin position="155"/>
        <end position="171"/>
    </location>
</feature>
<name>A0A6A6DGC1_9PEZI</name>
<feature type="region of interest" description="Disordered" evidence="1">
    <location>
        <begin position="464"/>
        <end position="529"/>
    </location>
</feature>
<accession>A0A6A6DGC1</accession>
<reference evidence="2" key="1">
    <citation type="journal article" date="2020" name="Stud. Mycol.">
        <title>101 Dothideomycetes genomes: a test case for predicting lifestyles and emergence of pathogens.</title>
        <authorList>
            <person name="Haridas S."/>
            <person name="Albert R."/>
            <person name="Binder M."/>
            <person name="Bloem J."/>
            <person name="Labutti K."/>
            <person name="Salamov A."/>
            <person name="Andreopoulos B."/>
            <person name="Baker S."/>
            <person name="Barry K."/>
            <person name="Bills G."/>
            <person name="Bluhm B."/>
            <person name="Cannon C."/>
            <person name="Castanera R."/>
            <person name="Culley D."/>
            <person name="Daum C."/>
            <person name="Ezra D."/>
            <person name="Gonzalez J."/>
            <person name="Henrissat B."/>
            <person name="Kuo A."/>
            <person name="Liang C."/>
            <person name="Lipzen A."/>
            <person name="Lutzoni F."/>
            <person name="Magnuson J."/>
            <person name="Mondo S."/>
            <person name="Nolan M."/>
            <person name="Ohm R."/>
            <person name="Pangilinan J."/>
            <person name="Park H.-J."/>
            <person name="Ramirez L."/>
            <person name="Alfaro M."/>
            <person name="Sun H."/>
            <person name="Tritt A."/>
            <person name="Yoshinaga Y."/>
            <person name="Zwiers L.-H."/>
            <person name="Turgeon B."/>
            <person name="Goodwin S."/>
            <person name="Spatafora J."/>
            <person name="Crous P."/>
            <person name="Grigoriev I."/>
        </authorList>
    </citation>
    <scope>NUCLEOTIDE SEQUENCE</scope>
    <source>
        <strain evidence="2">CBS 207.26</strain>
    </source>
</reference>
<feature type="compositionally biased region" description="Polar residues" evidence="1">
    <location>
        <begin position="475"/>
        <end position="488"/>
    </location>
</feature>
<feature type="region of interest" description="Disordered" evidence="1">
    <location>
        <begin position="825"/>
        <end position="913"/>
    </location>
</feature>
<proteinExistence type="predicted"/>
<sequence>MEVDDPVRAASTAIAALQEGYQAYRNHKLTESFGTDFRSFQRRFEAQMVLLRWESYRLRQATVLGMTKSSMSEQSWIIQICSLLVDVKCKVDTCQALAKKYAENAKERPVKKHVESIEEKVELRPEPRLVTPLRKEGGKQSNASPNMSKIRRSLKNFTSKIPSRSELTSKNLKQDAVLKEKSKSDPQENKRNAPETKKEKDHLQSSQGSAGIVYHSLWEANDRNTFENNLHQITSVVQQLRGYIHLYVARESDGKRSDPAAPGSALPRSPTFQAPTPLNYPIKSRWWKYPKPSSLSSATTGKRVRLQPLDRPIYQCQDAFHRLYLDLQTCLSGSGFRPSLSAKLYYDHSHTWKELRPYRGVSMRKHSMMFIFQAHLNPSLEGSLLIVAETPILEPVEREQLDHESEISKLLTQRYLKGDLLIDSVTIDSINLARDREFFVCLGSLMMRAPHGVFLPEDLLAPKESQENHPDAETEANTSGDNHSNSSIRPDATDPSAFRKSEDSSLDDQSSNQNQKSVNEPKKDSSNLPQDLINELRSPVVHHLYQDRTHLWIKQTSLSKLLEDNSFRHEDYTHTHLRLALLLSMNYVSLGFGGEACIFRPEDCLYYHRADERAAASHDDVVLSPFVRIRERKLTGVGASKGISSGKRQSLLELGLLLYQIGSWSHISYEHPRGFQALVRHSTSNLESCATHLGNRFTDIVLSCLTDRKYHDKFSVSIPTTEVHEWPRYGTKDQSHRLQASIEEARSKGRDLPRVGLKGKRPMNEVLEIMHYVIGPLQKLVDDLKALEDPDVVMTPTGSEGRSSTESFADHRSFLSTGNPFLERGEWTGNREIVGDAERNGGSEEYTESEEESEPRPRLVHRHTFVESVPESLDRESSSRPKHERNISRRQSPEDGIRVVGMDEEGPVIEAVD</sequence>
<evidence type="ECO:0008006" key="4">
    <source>
        <dbReference type="Google" id="ProtNLM"/>
    </source>
</evidence>